<dbReference type="Proteomes" id="UP000050996">
    <property type="component" value="Unassembled WGS sequence"/>
</dbReference>
<reference evidence="1 2" key="1">
    <citation type="submission" date="2015-09" db="EMBL/GenBank/DDBJ databases">
        <title>Genome sequencing project for genomic taxonomy and phylogenomics of Bacillus-like bacteria.</title>
        <authorList>
            <person name="Liu B."/>
            <person name="Wang J."/>
            <person name="Zhu Y."/>
            <person name="Liu G."/>
            <person name="Chen Q."/>
            <person name="Chen Z."/>
            <person name="Lan J."/>
            <person name="Che J."/>
            <person name="Ge C."/>
            <person name="Shi H."/>
            <person name="Pan Z."/>
            <person name="Liu X."/>
        </authorList>
    </citation>
    <scope>NUCLEOTIDE SEQUENCE [LARGE SCALE GENOMIC DNA]</scope>
    <source>
        <strain evidence="1 2">FJAT-18043</strain>
    </source>
</reference>
<name>A0A0Q3VH34_9BACI</name>
<sequence>MKSLIANICVSILRKLNVSTLIGYKVEGKLTQLNDYGRIYDNELNCNYYLPNRQAWNVPQGKFSMTQKCRKEAE</sequence>
<proteinExistence type="predicted"/>
<dbReference type="EMBL" id="LJIX01000006">
    <property type="protein sequence ID" value="KQL18835.1"/>
    <property type="molecule type" value="Genomic_DNA"/>
</dbReference>
<protein>
    <submittedName>
        <fullName evidence="1">Uncharacterized protein</fullName>
    </submittedName>
</protein>
<evidence type="ECO:0000313" key="1">
    <source>
        <dbReference type="EMBL" id="KQL18835.1"/>
    </source>
</evidence>
<evidence type="ECO:0000313" key="2">
    <source>
        <dbReference type="Proteomes" id="UP000050996"/>
    </source>
</evidence>
<dbReference type="PATRIC" id="fig|1637975.4.peg.1742"/>
<comment type="caution">
    <text evidence="1">The sequence shown here is derived from an EMBL/GenBank/DDBJ whole genome shotgun (WGS) entry which is preliminary data.</text>
</comment>
<gene>
    <name evidence="1" type="ORF">AN957_09805</name>
</gene>
<dbReference type="STRING" id="1637975.AN957_09805"/>
<accession>A0A0Q3VH34</accession>
<organism evidence="1 2">
    <name type="scientific">Cytobacillus solani</name>
    <dbReference type="NCBI Taxonomy" id="1637975"/>
    <lineage>
        <taxon>Bacteria</taxon>
        <taxon>Bacillati</taxon>
        <taxon>Bacillota</taxon>
        <taxon>Bacilli</taxon>
        <taxon>Bacillales</taxon>
        <taxon>Bacillaceae</taxon>
        <taxon>Cytobacillus</taxon>
    </lineage>
</organism>
<dbReference type="AlphaFoldDB" id="A0A0Q3VH34"/>
<keyword evidence="2" id="KW-1185">Reference proteome</keyword>